<keyword evidence="5" id="KW-1185">Reference proteome</keyword>
<evidence type="ECO:0000256" key="1">
    <source>
        <dbReference type="ARBA" id="ARBA00022729"/>
    </source>
</evidence>
<dbReference type="Proteomes" id="UP000746690">
    <property type="component" value="Unassembled WGS sequence"/>
</dbReference>
<protein>
    <submittedName>
        <fullName evidence="4">T9SS type A sorting domain-containing protein</fullName>
    </submittedName>
</protein>
<gene>
    <name evidence="4" type="ORF">HHX25_13045</name>
</gene>
<dbReference type="Pfam" id="PF18962">
    <property type="entry name" value="Por_Secre_tail"/>
    <property type="match status" value="1"/>
</dbReference>
<dbReference type="RefSeq" id="WP_169674212.1">
    <property type="nucleotide sequence ID" value="NZ_JABBHF010000007.1"/>
</dbReference>
<feature type="region of interest" description="Disordered" evidence="2">
    <location>
        <begin position="317"/>
        <end position="336"/>
    </location>
</feature>
<evidence type="ECO:0000256" key="2">
    <source>
        <dbReference type="SAM" id="MobiDB-lite"/>
    </source>
</evidence>
<reference evidence="4 5" key="1">
    <citation type="submission" date="2020-04" db="EMBL/GenBank/DDBJ databases">
        <title>A Flavivirga sp. nov.</title>
        <authorList>
            <person name="Sun X."/>
        </authorList>
    </citation>
    <scope>NUCLEOTIDE SEQUENCE [LARGE SCALE GENOMIC DNA]</scope>
    <source>
        <strain evidence="4 5">Y03</strain>
    </source>
</reference>
<sequence length="822" mass="89091">MIIISSQTVSAQYTLVNANNTGQVYQGTAPAGTGNVTDIRNKLFDAGLPSSVVNTRLTQGNFASNIAQTDAMKETATALANRPATYSGSGTVVNASNLESQRNAIAGNGGTFIFRGTINLNAGNKLIKVGSNTTVWVDGTINYTGPVLPGTIPDEYSVSDVLRGVFEIKGSNGNNKTNVKIFGTKRSKINGNKRVAGIYSKWVSNLVIEGINFITCRNVLFINNTYGQNSRLEANYIYDCARRAIHLKASNNTLIKNNLMVKCDVDGVDMDAYVNGIKCIKNVAFDAGSRWQYWTEIAAKNCITDSNIGIHIRNGDGGFQENGSENARPNEPPTQNNAWINNHVFYADDANSYRQGFSFHPNRKIDRPSTTFRNNTVWYTNSNAYKNNPKTDDLSILNDVYYNLYDPNTLPNNNSISITNSPTSVAPGEDLSVTVNYTSAGQNEVVAIVNSPTGTWLSNAKQTVSGGTGSVTLNVGQATNWTTGNNYKLEVMIRPVGGTYNDQLDSKTTNFNVVNTISNSVTITNSPASIAPDEDLSVTVNYTSAGQNEVVAIVNSPTGTWLSNAKQSVSDGSGSVTLNVGQATNWTAGNNYKLEIMIRPVGGSYNDQLDLKTTNFNVINTNTNSVTIVSAPANVTQGENVNVTINYTSIGQNELVAIVNSPTGTWLKNAKQTVSNGSGTVTLSVNQPTNWATGNNYRLEVMIRPVGGSYNDKLDSKNTTFNVNNSLTSRFVAKNTSHTRKSKILMYPNPLKNGKLNLDLTDVNDNSSVSVYDIKGTIITTRKIKSDKMYFDANPFKSKGLYLFRIHGSNLQESVVLKLIVQ</sequence>
<comment type="caution">
    <text evidence="4">The sequence shown here is derived from an EMBL/GenBank/DDBJ whole genome shotgun (WGS) entry which is preliminary data.</text>
</comment>
<accession>A0ABX1RZJ8</accession>
<keyword evidence="1" id="KW-0732">Signal</keyword>
<organism evidence="4 5">
    <name type="scientific">Flavivirga algicola</name>
    <dbReference type="NCBI Taxonomy" id="2729136"/>
    <lineage>
        <taxon>Bacteria</taxon>
        <taxon>Pseudomonadati</taxon>
        <taxon>Bacteroidota</taxon>
        <taxon>Flavobacteriia</taxon>
        <taxon>Flavobacteriales</taxon>
        <taxon>Flavobacteriaceae</taxon>
        <taxon>Flavivirga</taxon>
    </lineage>
</organism>
<proteinExistence type="predicted"/>
<name>A0ABX1RZJ8_9FLAO</name>
<dbReference type="InterPro" id="IPR026444">
    <property type="entry name" value="Secre_tail"/>
</dbReference>
<evidence type="ECO:0000313" key="5">
    <source>
        <dbReference type="Proteomes" id="UP000746690"/>
    </source>
</evidence>
<feature type="compositionally biased region" description="Polar residues" evidence="2">
    <location>
        <begin position="321"/>
        <end position="336"/>
    </location>
</feature>
<evidence type="ECO:0000313" key="4">
    <source>
        <dbReference type="EMBL" id="NMH88433.1"/>
    </source>
</evidence>
<evidence type="ECO:0000259" key="3">
    <source>
        <dbReference type="Pfam" id="PF18962"/>
    </source>
</evidence>
<dbReference type="EMBL" id="JABBHF010000007">
    <property type="protein sequence ID" value="NMH88433.1"/>
    <property type="molecule type" value="Genomic_DNA"/>
</dbReference>
<feature type="domain" description="Secretion system C-terminal sorting" evidence="3">
    <location>
        <begin position="746"/>
        <end position="813"/>
    </location>
</feature>